<comment type="caution">
    <text evidence="7">The sequence shown here is derived from an EMBL/GenBank/DDBJ whole genome shotgun (WGS) entry which is preliminary data.</text>
</comment>
<dbReference type="GO" id="GO:0005759">
    <property type="term" value="C:mitochondrial matrix"/>
    <property type="evidence" value="ECO:0007669"/>
    <property type="project" value="TreeGrafter"/>
</dbReference>
<keyword evidence="3" id="KW-0547">Nucleotide-binding</keyword>
<keyword evidence="5" id="KW-0067">ATP-binding</keyword>
<feature type="non-terminal residue" evidence="7">
    <location>
        <position position="1"/>
    </location>
</feature>
<dbReference type="GO" id="GO:0006633">
    <property type="term" value="P:fatty acid biosynthetic process"/>
    <property type="evidence" value="ECO:0007669"/>
    <property type="project" value="TreeGrafter"/>
</dbReference>
<dbReference type="GO" id="GO:0005524">
    <property type="term" value="F:ATP binding"/>
    <property type="evidence" value="ECO:0007669"/>
    <property type="project" value="UniProtKB-KW"/>
</dbReference>
<dbReference type="AlphaFoldDB" id="A0A2J8RIZ3"/>
<name>A0A2J8RIZ3_PONAB</name>
<evidence type="ECO:0000313" key="7">
    <source>
        <dbReference type="EMBL" id="PNJ08472.1"/>
    </source>
</evidence>
<evidence type="ECO:0000256" key="1">
    <source>
        <dbReference type="ARBA" id="ARBA00006432"/>
    </source>
</evidence>
<dbReference type="EMBL" id="NDHI03003687">
    <property type="protein sequence ID" value="PNJ08472.1"/>
    <property type="molecule type" value="Genomic_DNA"/>
</dbReference>
<evidence type="ECO:0000256" key="4">
    <source>
        <dbReference type="ARBA" id="ARBA00022832"/>
    </source>
</evidence>
<keyword evidence="4" id="KW-0276">Fatty acid metabolism</keyword>
<dbReference type="GO" id="GO:0015645">
    <property type="term" value="F:fatty acid ligase activity"/>
    <property type="evidence" value="ECO:0007669"/>
    <property type="project" value="TreeGrafter"/>
</dbReference>
<dbReference type="GO" id="GO:0004321">
    <property type="term" value="F:fatty-acyl-CoA synthase activity"/>
    <property type="evidence" value="ECO:0007669"/>
    <property type="project" value="TreeGrafter"/>
</dbReference>
<evidence type="ECO:0000256" key="3">
    <source>
        <dbReference type="ARBA" id="ARBA00022741"/>
    </source>
</evidence>
<gene>
    <name evidence="7" type="ORF">CR201_G0050619</name>
</gene>
<evidence type="ECO:0000256" key="6">
    <source>
        <dbReference type="ARBA" id="ARBA00022842"/>
    </source>
</evidence>
<evidence type="ECO:0000256" key="2">
    <source>
        <dbReference type="ARBA" id="ARBA00022598"/>
    </source>
</evidence>
<keyword evidence="2" id="KW-0436">Ligase</keyword>
<organism evidence="7">
    <name type="scientific">Pongo abelii</name>
    <name type="common">Sumatran orangutan</name>
    <name type="synonym">Pongo pygmaeus abelii</name>
    <dbReference type="NCBI Taxonomy" id="9601"/>
    <lineage>
        <taxon>Eukaryota</taxon>
        <taxon>Metazoa</taxon>
        <taxon>Chordata</taxon>
        <taxon>Craniata</taxon>
        <taxon>Vertebrata</taxon>
        <taxon>Euteleostomi</taxon>
        <taxon>Mammalia</taxon>
        <taxon>Eutheria</taxon>
        <taxon>Euarchontoglires</taxon>
        <taxon>Primates</taxon>
        <taxon>Haplorrhini</taxon>
        <taxon>Catarrhini</taxon>
        <taxon>Hominidae</taxon>
        <taxon>Pongo</taxon>
    </lineage>
</organism>
<protein>
    <submittedName>
        <fullName evidence="7">NPIPB6 isoform 1</fullName>
    </submittedName>
</protein>
<proteinExistence type="inferred from homology"/>
<dbReference type="InterPro" id="IPR051087">
    <property type="entry name" value="Mitochondrial_ACSM"/>
</dbReference>
<dbReference type="PANTHER" id="PTHR43605">
    <property type="entry name" value="ACYL-COENZYME A SYNTHETASE"/>
    <property type="match status" value="1"/>
</dbReference>
<dbReference type="PANTHER" id="PTHR43605:SF5">
    <property type="entry name" value="ACYL-COENZYME A SYNTHETASE ACSM1, MITOCHONDRIAL"/>
    <property type="match status" value="1"/>
</dbReference>
<dbReference type="GO" id="GO:0006637">
    <property type="term" value="P:acyl-CoA metabolic process"/>
    <property type="evidence" value="ECO:0007669"/>
    <property type="project" value="TreeGrafter"/>
</dbReference>
<comment type="similarity">
    <text evidence="1">Belongs to the ATP-dependent AMP-binding enzyme family.</text>
</comment>
<sequence length="40" mass="4648">VVKALIVLTPQFLSHDKDQLTKKLQQHVKSVTAPYKYPRK</sequence>
<keyword evidence="6" id="KW-0460">Magnesium</keyword>
<evidence type="ECO:0000256" key="5">
    <source>
        <dbReference type="ARBA" id="ARBA00022840"/>
    </source>
</evidence>
<feature type="non-terminal residue" evidence="7">
    <location>
        <position position="40"/>
    </location>
</feature>
<accession>A0A2J8RIZ3</accession>
<keyword evidence="4" id="KW-0443">Lipid metabolism</keyword>
<reference evidence="7" key="1">
    <citation type="submission" date="2017-12" db="EMBL/GenBank/DDBJ databases">
        <title>High-resolution comparative analysis of great ape genomes.</title>
        <authorList>
            <person name="Pollen A."/>
            <person name="Hastie A."/>
            <person name="Hormozdiari F."/>
            <person name="Dougherty M."/>
            <person name="Liu R."/>
            <person name="Chaisson M."/>
            <person name="Hoppe E."/>
            <person name="Hill C."/>
            <person name="Pang A."/>
            <person name="Hillier L."/>
            <person name="Baker C."/>
            <person name="Armstrong J."/>
            <person name="Shendure J."/>
            <person name="Paten B."/>
            <person name="Wilson R."/>
            <person name="Chao H."/>
            <person name="Schneider V."/>
            <person name="Ventura M."/>
            <person name="Kronenberg Z."/>
            <person name="Murali S."/>
            <person name="Gordon D."/>
            <person name="Cantsilieris S."/>
            <person name="Munson K."/>
            <person name="Nelson B."/>
            <person name="Raja A."/>
            <person name="Underwood J."/>
            <person name="Diekhans M."/>
            <person name="Fiddes I."/>
            <person name="Haussler D."/>
            <person name="Eichler E."/>
        </authorList>
    </citation>
    <scope>NUCLEOTIDE SEQUENCE [LARGE SCALE GENOMIC DNA]</scope>
    <source>
        <strain evidence="7">Susie</strain>
    </source>
</reference>